<dbReference type="GO" id="GO:0005886">
    <property type="term" value="C:plasma membrane"/>
    <property type="evidence" value="ECO:0007669"/>
    <property type="project" value="UniProtKB-SubCell"/>
</dbReference>
<reference evidence="8" key="1">
    <citation type="submission" date="2022-10" db="EMBL/GenBank/DDBJ databases">
        <title>Gaoshiqiia sediminis gen. nov., sp. nov., isolated from coastal sediment.</title>
        <authorList>
            <person name="Yu W.X."/>
            <person name="Mu D.S."/>
            <person name="Du J.Z."/>
            <person name="Liang Y.Q."/>
        </authorList>
    </citation>
    <scope>NUCLEOTIDE SEQUENCE</scope>
    <source>
        <strain evidence="8">A06</strain>
    </source>
</reference>
<comment type="similarity">
    <text evidence="2">Belongs to the CPA3 antiporters (TC 2.A.63) subunit C family.</text>
</comment>
<evidence type="ECO:0000256" key="5">
    <source>
        <dbReference type="ARBA" id="ARBA00022989"/>
    </source>
</evidence>
<dbReference type="AlphaFoldDB" id="A0AA42C8J9"/>
<accession>A0AA42C8J9</accession>
<dbReference type="Proteomes" id="UP001163821">
    <property type="component" value="Unassembled WGS sequence"/>
</dbReference>
<keyword evidence="8" id="KW-0560">Oxidoreductase</keyword>
<sequence length="111" mass="12050">MLALLIGILFTVGVYLLLRRSVLKLVLGIIFIGNAINLIIFVASGLVAGKPPFVTGQEPEPEMADPLPQALILTAIVISFGIVAFTLALKYKYFSLTNTDDLDQLTETENE</sequence>
<protein>
    <submittedName>
        <fullName evidence="8">NADH-quinone oxidoreductase subunit K</fullName>
        <ecNumber evidence="8">1.6.5.9</ecNumber>
    </submittedName>
</protein>
<evidence type="ECO:0000256" key="6">
    <source>
        <dbReference type="ARBA" id="ARBA00023136"/>
    </source>
</evidence>
<organism evidence="8 9">
    <name type="scientific">Gaoshiqia sediminis</name>
    <dbReference type="NCBI Taxonomy" id="2986998"/>
    <lineage>
        <taxon>Bacteria</taxon>
        <taxon>Pseudomonadati</taxon>
        <taxon>Bacteroidota</taxon>
        <taxon>Bacteroidia</taxon>
        <taxon>Marinilabiliales</taxon>
        <taxon>Prolixibacteraceae</taxon>
        <taxon>Gaoshiqia</taxon>
    </lineage>
</organism>
<dbReference type="InterPro" id="IPR039428">
    <property type="entry name" value="NUOK/Mnh_C1-like"/>
</dbReference>
<comment type="caution">
    <text evidence="8">The sequence shown here is derived from an EMBL/GenBank/DDBJ whole genome shotgun (WGS) entry which is preliminary data.</text>
</comment>
<dbReference type="Gene3D" id="1.10.287.3510">
    <property type="match status" value="1"/>
</dbReference>
<evidence type="ECO:0000256" key="7">
    <source>
        <dbReference type="SAM" id="Phobius"/>
    </source>
</evidence>
<name>A0AA42C8J9_9BACT</name>
<dbReference type="EC" id="1.6.5.9" evidence="8"/>
<proteinExistence type="inferred from homology"/>
<keyword evidence="6 7" id="KW-0472">Membrane</keyword>
<dbReference type="GO" id="GO:0050136">
    <property type="term" value="F:NADH dehydrogenase (quinone) (non-electrogenic) activity"/>
    <property type="evidence" value="ECO:0007669"/>
    <property type="project" value="UniProtKB-EC"/>
</dbReference>
<evidence type="ECO:0000256" key="4">
    <source>
        <dbReference type="ARBA" id="ARBA00022692"/>
    </source>
</evidence>
<evidence type="ECO:0000313" key="8">
    <source>
        <dbReference type="EMBL" id="MCW0482806.1"/>
    </source>
</evidence>
<dbReference type="PANTHER" id="PTHR34583:SF2">
    <property type="entry name" value="ANTIPORTER SUBUNIT MNHC2-RELATED"/>
    <property type="match status" value="1"/>
</dbReference>
<dbReference type="Pfam" id="PF00420">
    <property type="entry name" value="Oxidored_q2"/>
    <property type="match status" value="1"/>
</dbReference>
<evidence type="ECO:0000256" key="1">
    <source>
        <dbReference type="ARBA" id="ARBA00004651"/>
    </source>
</evidence>
<keyword evidence="5 7" id="KW-1133">Transmembrane helix</keyword>
<gene>
    <name evidence="8" type="ORF">N2K84_08715</name>
</gene>
<feature type="transmembrane region" description="Helical" evidence="7">
    <location>
        <begin position="26"/>
        <end position="49"/>
    </location>
</feature>
<feature type="transmembrane region" description="Helical" evidence="7">
    <location>
        <begin position="70"/>
        <end position="89"/>
    </location>
</feature>
<keyword evidence="9" id="KW-1185">Reference proteome</keyword>
<evidence type="ECO:0000256" key="3">
    <source>
        <dbReference type="ARBA" id="ARBA00022475"/>
    </source>
</evidence>
<keyword evidence="3" id="KW-1003">Cell membrane</keyword>
<dbReference type="InterPro" id="IPR050601">
    <property type="entry name" value="CPA3_antiporter_subunitC"/>
</dbReference>
<keyword evidence="4 7" id="KW-0812">Transmembrane</keyword>
<evidence type="ECO:0000256" key="2">
    <source>
        <dbReference type="ARBA" id="ARBA00010388"/>
    </source>
</evidence>
<evidence type="ECO:0000313" key="9">
    <source>
        <dbReference type="Proteomes" id="UP001163821"/>
    </source>
</evidence>
<comment type="subcellular location">
    <subcellularLocation>
        <location evidence="1">Cell membrane</location>
        <topology evidence="1">Multi-pass membrane protein</topology>
    </subcellularLocation>
</comment>
<dbReference type="PANTHER" id="PTHR34583">
    <property type="entry name" value="ANTIPORTER SUBUNIT MNHC2-RELATED"/>
    <property type="match status" value="1"/>
</dbReference>
<dbReference type="EMBL" id="JAPAAF010000009">
    <property type="protein sequence ID" value="MCW0482806.1"/>
    <property type="molecule type" value="Genomic_DNA"/>
</dbReference>
<dbReference type="RefSeq" id="WP_282591409.1">
    <property type="nucleotide sequence ID" value="NZ_JAPAAF010000009.1"/>
</dbReference>